<evidence type="ECO:0000313" key="9">
    <source>
        <dbReference type="Proteomes" id="UP001041814"/>
    </source>
</evidence>
<feature type="transmembrane region" description="Helical" evidence="6">
    <location>
        <begin position="110"/>
        <end position="130"/>
    </location>
</feature>
<feature type="transmembrane region" description="Helical" evidence="6">
    <location>
        <begin position="295"/>
        <end position="312"/>
    </location>
</feature>
<evidence type="ECO:0000256" key="6">
    <source>
        <dbReference type="SAM" id="Phobius"/>
    </source>
</evidence>
<reference evidence="8" key="2">
    <citation type="journal article" date="2020" name="Microorganisms">
        <title>Osmotic Adaptation and Compatible Solute Biosynthesis of Phototrophic Bacteria as Revealed from Genome Analyses.</title>
        <authorList>
            <person name="Imhoff J.F."/>
            <person name="Rahn T."/>
            <person name="Kunzel S."/>
            <person name="Keller A."/>
            <person name="Neulinger S.C."/>
        </authorList>
    </citation>
    <scope>NUCLEOTIDE SEQUENCE</scope>
    <source>
        <strain evidence="8">IM 151</strain>
    </source>
</reference>
<sequence>MTKPTTPFPIATWPQLPAAVLRLMIGECLGLLAAGAMQLALAWWISSAGGAAALARYGVFSALAALLVTPLLSPAGDRWPKRRVIRLGKLLLVADALLLALLCQAGVYDLWLLCACGLLSVAAQALLWPAEASILPELVPAAGLPAAIRLRRGAQAVGGLLGPGLAGLVLAGAGLGAAMVLNLLLFTLAALAAWRVGNPGRTAPASARRGWFGEMADGLRAKWQVRLDRWWTLVGALMMLCLLPTTGLLLPLRIQALGLSAAWFGACSAALSVGLLLGVAGLATALIARVGRSRALALAISTIAAAMAGVGCSGQAPVLVALFALIGLGMSVTQLVGQAHRMLAIPEDYRARMSAAHLAVAHLAAALGPALAGALLQQMAVQTVYLLLAAAFAGSGLLLLAVPGLGLFLRQDHEGVRDWYARHYPRAFNRPWPRA</sequence>
<evidence type="ECO:0000256" key="4">
    <source>
        <dbReference type="ARBA" id="ARBA00022989"/>
    </source>
</evidence>
<keyword evidence="3 6" id="KW-0812">Transmembrane</keyword>
<name>A0ABS1E0L7_RUBGE</name>
<feature type="transmembrane region" description="Helical" evidence="6">
    <location>
        <begin position="384"/>
        <end position="409"/>
    </location>
</feature>
<dbReference type="EMBL" id="NRRU01000179">
    <property type="protein sequence ID" value="MBK1715926.1"/>
    <property type="molecule type" value="Genomic_DNA"/>
</dbReference>
<accession>A0ABS1E0L7</accession>
<evidence type="ECO:0000259" key="7">
    <source>
        <dbReference type="PROSITE" id="PS50850"/>
    </source>
</evidence>
<dbReference type="PANTHER" id="PTHR23513">
    <property type="entry name" value="INTEGRAL MEMBRANE EFFLUX PROTEIN-RELATED"/>
    <property type="match status" value="1"/>
</dbReference>
<reference evidence="8" key="1">
    <citation type="submission" date="2017-08" db="EMBL/GenBank/DDBJ databases">
        <authorList>
            <person name="Imhoff J.F."/>
            <person name="Rahn T."/>
            <person name="Kuenzel S."/>
            <person name="Neulinger S.C."/>
        </authorList>
    </citation>
    <scope>NUCLEOTIDE SEQUENCE</scope>
    <source>
        <strain evidence="8">IM 151</strain>
    </source>
</reference>
<dbReference type="PANTHER" id="PTHR23513:SF18">
    <property type="entry name" value="INTEGRAL MEMBRANE PROTEIN"/>
    <property type="match status" value="1"/>
</dbReference>
<proteinExistence type="predicted"/>
<dbReference type="Proteomes" id="UP001041814">
    <property type="component" value="Unassembled WGS sequence"/>
</dbReference>
<organism evidence="8 9">
    <name type="scientific">Rubrivivax gelatinosus</name>
    <name type="common">Rhodocyclus gelatinosus</name>
    <name type="synonym">Rhodopseudomonas gelatinosa</name>
    <dbReference type="NCBI Taxonomy" id="28068"/>
    <lineage>
        <taxon>Bacteria</taxon>
        <taxon>Pseudomonadati</taxon>
        <taxon>Pseudomonadota</taxon>
        <taxon>Betaproteobacteria</taxon>
        <taxon>Burkholderiales</taxon>
        <taxon>Sphaerotilaceae</taxon>
        <taxon>Rubrivivax</taxon>
    </lineage>
</organism>
<comment type="caution">
    <text evidence="8">The sequence shown here is derived from an EMBL/GenBank/DDBJ whole genome shotgun (WGS) entry which is preliminary data.</text>
</comment>
<feature type="transmembrane region" description="Helical" evidence="6">
    <location>
        <begin position="84"/>
        <end position="103"/>
    </location>
</feature>
<evidence type="ECO:0000313" key="8">
    <source>
        <dbReference type="EMBL" id="MBK1715926.1"/>
    </source>
</evidence>
<dbReference type="InterPro" id="IPR036259">
    <property type="entry name" value="MFS_trans_sf"/>
</dbReference>
<dbReference type="PROSITE" id="PS50850">
    <property type="entry name" value="MFS"/>
    <property type="match status" value="1"/>
</dbReference>
<feature type="transmembrane region" description="Helical" evidence="6">
    <location>
        <begin position="54"/>
        <end position="72"/>
    </location>
</feature>
<keyword evidence="4 6" id="KW-1133">Transmembrane helix</keyword>
<feature type="transmembrane region" description="Helical" evidence="6">
    <location>
        <begin position="230"/>
        <end position="250"/>
    </location>
</feature>
<feature type="domain" description="Major facilitator superfamily (MFS) profile" evidence="7">
    <location>
        <begin position="19"/>
        <end position="406"/>
    </location>
</feature>
<evidence type="ECO:0000256" key="5">
    <source>
        <dbReference type="ARBA" id="ARBA00023136"/>
    </source>
</evidence>
<gene>
    <name evidence="8" type="ORF">CKO43_24570</name>
</gene>
<dbReference type="InterPro" id="IPR020846">
    <property type="entry name" value="MFS_dom"/>
</dbReference>
<feature type="transmembrane region" description="Helical" evidence="6">
    <location>
        <begin position="168"/>
        <end position="194"/>
    </location>
</feature>
<dbReference type="RefSeq" id="WP_200380350.1">
    <property type="nucleotide sequence ID" value="NZ_NRRU01000179.1"/>
</dbReference>
<comment type="subcellular location">
    <subcellularLocation>
        <location evidence="1">Cell membrane</location>
        <topology evidence="1">Multi-pass membrane protein</topology>
    </subcellularLocation>
</comment>
<keyword evidence="9" id="KW-1185">Reference proteome</keyword>
<feature type="transmembrane region" description="Helical" evidence="6">
    <location>
        <begin position="262"/>
        <end position="288"/>
    </location>
</feature>
<protein>
    <submittedName>
        <fullName evidence="8">MFS transporter</fullName>
    </submittedName>
</protein>
<dbReference type="Gene3D" id="1.20.1250.20">
    <property type="entry name" value="MFS general substrate transporter like domains"/>
    <property type="match status" value="1"/>
</dbReference>
<dbReference type="SUPFAM" id="SSF103473">
    <property type="entry name" value="MFS general substrate transporter"/>
    <property type="match status" value="1"/>
</dbReference>
<feature type="transmembrane region" description="Helical" evidence="6">
    <location>
        <begin position="358"/>
        <end position="378"/>
    </location>
</feature>
<evidence type="ECO:0000256" key="3">
    <source>
        <dbReference type="ARBA" id="ARBA00022692"/>
    </source>
</evidence>
<dbReference type="Pfam" id="PF07690">
    <property type="entry name" value="MFS_1"/>
    <property type="match status" value="1"/>
</dbReference>
<evidence type="ECO:0000256" key="2">
    <source>
        <dbReference type="ARBA" id="ARBA00022475"/>
    </source>
</evidence>
<feature type="transmembrane region" description="Helical" evidence="6">
    <location>
        <begin position="318"/>
        <end position="337"/>
    </location>
</feature>
<evidence type="ECO:0000256" key="1">
    <source>
        <dbReference type="ARBA" id="ARBA00004651"/>
    </source>
</evidence>
<keyword evidence="5 6" id="KW-0472">Membrane</keyword>
<dbReference type="InterPro" id="IPR011701">
    <property type="entry name" value="MFS"/>
</dbReference>
<feature type="transmembrane region" description="Helical" evidence="6">
    <location>
        <begin position="20"/>
        <end position="42"/>
    </location>
</feature>
<keyword evidence="2" id="KW-1003">Cell membrane</keyword>